<protein>
    <submittedName>
        <fullName evidence="1">Uncharacterized protein</fullName>
    </submittedName>
</protein>
<name>A0A6J4IGF5_9BACT</name>
<dbReference type="AlphaFoldDB" id="A0A6J4IGF5"/>
<proteinExistence type="predicted"/>
<reference evidence="1" key="1">
    <citation type="submission" date="2020-02" db="EMBL/GenBank/DDBJ databases">
        <authorList>
            <person name="Meier V. D."/>
        </authorList>
    </citation>
    <scope>NUCLEOTIDE SEQUENCE</scope>
    <source>
        <strain evidence="1">AVDCRST_MAG63</strain>
    </source>
</reference>
<accession>A0A6J4IGF5</accession>
<gene>
    <name evidence="1" type="ORF">AVDCRST_MAG63-1860</name>
</gene>
<dbReference type="InterPro" id="IPR034660">
    <property type="entry name" value="DinB/YfiT-like"/>
</dbReference>
<dbReference type="Gene3D" id="1.20.120.450">
    <property type="entry name" value="dinb family like domain"/>
    <property type="match status" value="1"/>
</dbReference>
<evidence type="ECO:0000313" key="1">
    <source>
        <dbReference type="EMBL" id="CAA9249800.1"/>
    </source>
</evidence>
<dbReference type="EMBL" id="CADCTO010000237">
    <property type="protein sequence ID" value="CAA9249800.1"/>
    <property type="molecule type" value="Genomic_DNA"/>
</dbReference>
<sequence>MEWHRQQAELISLIDRAAGVDLSAASVRNPFLPVIRMNVADCLEIVTAHTERHVGQIEERVPARRGATAAP</sequence>
<organism evidence="1">
    <name type="scientific">uncultured Armatimonadetes bacterium</name>
    <dbReference type="NCBI Taxonomy" id="157466"/>
    <lineage>
        <taxon>Bacteria</taxon>
        <taxon>Bacillati</taxon>
        <taxon>Armatimonadota</taxon>
        <taxon>environmental samples</taxon>
    </lineage>
</organism>